<evidence type="ECO:0000259" key="3">
    <source>
        <dbReference type="Pfam" id="PF02678"/>
    </source>
</evidence>
<dbReference type="PANTHER" id="PTHR13903:SF8">
    <property type="entry name" value="PIRIN"/>
    <property type="match status" value="1"/>
</dbReference>
<comment type="similarity">
    <text evidence="1 2">Belongs to the pirin family.</text>
</comment>
<dbReference type="PANTHER" id="PTHR13903">
    <property type="entry name" value="PIRIN-RELATED"/>
    <property type="match status" value="1"/>
</dbReference>
<dbReference type="InterPro" id="IPR011051">
    <property type="entry name" value="RmlC_Cupin_sf"/>
</dbReference>
<organism evidence="4 5">
    <name type="scientific">Brevundimonas intermedia</name>
    <dbReference type="NCBI Taxonomy" id="74315"/>
    <lineage>
        <taxon>Bacteria</taxon>
        <taxon>Pseudomonadati</taxon>
        <taxon>Pseudomonadota</taxon>
        <taxon>Alphaproteobacteria</taxon>
        <taxon>Caulobacterales</taxon>
        <taxon>Caulobacteraceae</taxon>
        <taxon>Brevundimonas</taxon>
    </lineage>
</organism>
<dbReference type="Pfam" id="PF02678">
    <property type="entry name" value="Pirin"/>
    <property type="match status" value="1"/>
</dbReference>
<evidence type="ECO:0000313" key="4">
    <source>
        <dbReference type="EMBL" id="TFW14184.1"/>
    </source>
</evidence>
<sequence length="293" mass="31258">MSATHSIAVETASAHALDLPQPARKIVHRTRGKRHGPITRLMSPSDLGEIVKPFVFLDLAEADSLGGGFKAHPHSGIATHTTLLKGATGYADSTGESGTLAEGSVEWMRAGAGVWHTGLPTENSPLLGYQLWLALPAELELTPPESRYLGAEMIQAVGPARILLGQYQDRTSPIELPMSLTYLHVRLSDGERWTYHPGSDHDVAWLALNSGRVHVDGAILEREMAVFEDGAAPIDIVAEGSVELVIASAARHPHPIVLGYYSVHTSEAALAVGEANIADLGRTPEVAALRAMD</sequence>
<dbReference type="AlphaFoldDB" id="A0A4Y9RYP5"/>
<evidence type="ECO:0000313" key="5">
    <source>
        <dbReference type="Proteomes" id="UP000298216"/>
    </source>
</evidence>
<gene>
    <name evidence="4" type="ORF">EGY25_02960</name>
</gene>
<dbReference type="PIRSF" id="PIRSF006232">
    <property type="entry name" value="Pirin"/>
    <property type="match status" value="1"/>
</dbReference>
<comment type="caution">
    <text evidence="4">The sequence shown here is derived from an EMBL/GenBank/DDBJ whole genome shotgun (WGS) entry which is preliminary data.</text>
</comment>
<evidence type="ECO:0000256" key="2">
    <source>
        <dbReference type="RuleBase" id="RU003457"/>
    </source>
</evidence>
<reference evidence="4 5" key="1">
    <citation type="submission" date="2019-03" db="EMBL/GenBank/DDBJ databases">
        <title>Draft genome of Brevundimonas sp. a heavy metal resistant soil bacteria.</title>
        <authorList>
            <person name="Soto J."/>
        </authorList>
    </citation>
    <scope>NUCLEOTIDE SEQUENCE [LARGE SCALE GENOMIC DNA]</scope>
    <source>
        <strain evidence="4 5">B-10</strain>
    </source>
</reference>
<dbReference type="EMBL" id="SPVH01000002">
    <property type="protein sequence ID" value="TFW14184.1"/>
    <property type="molecule type" value="Genomic_DNA"/>
</dbReference>
<dbReference type="Proteomes" id="UP000298216">
    <property type="component" value="Unassembled WGS sequence"/>
</dbReference>
<dbReference type="RefSeq" id="WP_135193572.1">
    <property type="nucleotide sequence ID" value="NZ_SPVH01000002.1"/>
</dbReference>
<dbReference type="InterPro" id="IPR012093">
    <property type="entry name" value="Pirin"/>
</dbReference>
<dbReference type="SUPFAM" id="SSF51182">
    <property type="entry name" value="RmlC-like cupins"/>
    <property type="match status" value="1"/>
</dbReference>
<keyword evidence="5" id="KW-1185">Reference proteome</keyword>
<protein>
    <submittedName>
        <fullName evidence="4">Pirin family protein</fullName>
    </submittedName>
</protein>
<dbReference type="Gene3D" id="2.60.120.10">
    <property type="entry name" value="Jelly Rolls"/>
    <property type="match status" value="1"/>
</dbReference>
<dbReference type="InterPro" id="IPR014710">
    <property type="entry name" value="RmlC-like_jellyroll"/>
</dbReference>
<feature type="domain" description="Pirin N-terminal" evidence="3">
    <location>
        <begin position="48"/>
        <end position="133"/>
    </location>
</feature>
<evidence type="ECO:0000256" key="1">
    <source>
        <dbReference type="ARBA" id="ARBA00008416"/>
    </source>
</evidence>
<dbReference type="InterPro" id="IPR003829">
    <property type="entry name" value="Pirin_N_dom"/>
</dbReference>
<name>A0A4Y9RYP5_9CAUL</name>
<dbReference type="OrthoDB" id="9780903at2"/>
<accession>A0A4Y9RYP5</accession>
<proteinExistence type="inferred from homology"/>